<dbReference type="InterPro" id="IPR017896">
    <property type="entry name" value="4Fe4S_Fe-S-bd"/>
</dbReference>
<evidence type="ECO:0000256" key="10">
    <source>
        <dbReference type="ARBA" id="ARBA00023014"/>
    </source>
</evidence>
<dbReference type="Gene3D" id="3.30.70.20">
    <property type="match status" value="1"/>
</dbReference>
<feature type="domain" description="4Fe-4S ferredoxin-type" evidence="13">
    <location>
        <begin position="79"/>
        <end position="108"/>
    </location>
</feature>
<dbReference type="InterPro" id="IPR050294">
    <property type="entry name" value="RnfB_subfamily"/>
</dbReference>
<keyword evidence="11" id="KW-0472">Membrane</keyword>
<evidence type="ECO:0000256" key="5">
    <source>
        <dbReference type="ARBA" id="ARBA00022723"/>
    </source>
</evidence>
<dbReference type="Pfam" id="PF04060">
    <property type="entry name" value="FeS"/>
    <property type="match status" value="1"/>
</dbReference>
<keyword evidence="4" id="KW-0997">Cell inner membrane</keyword>
<comment type="caution">
    <text evidence="15">The sequence shown here is derived from an EMBL/GenBank/DDBJ whole genome shotgun (WGS) entry which is preliminary data.</text>
</comment>
<dbReference type="PROSITE" id="PS00198">
    <property type="entry name" value="4FE4S_FER_1"/>
    <property type="match status" value="2"/>
</dbReference>
<evidence type="ECO:0000256" key="12">
    <source>
        <dbReference type="SAM" id="MobiDB-lite"/>
    </source>
</evidence>
<feature type="domain" description="4Fe-4S" evidence="14">
    <location>
        <begin position="4"/>
        <end position="63"/>
    </location>
</feature>
<feature type="region of interest" description="Disordered" evidence="12">
    <location>
        <begin position="164"/>
        <end position="204"/>
    </location>
</feature>
<keyword evidence="10" id="KW-0411">Iron-sulfur</keyword>
<evidence type="ECO:0000256" key="3">
    <source>
        <dbReference type="ARBA" id="ARBA00022485"/>
    </source>
</evidence>
<name>A0A2W5KRP6_9GAMM</name>
<dbReference type="Proteomes" id="UP000249046">
    <property type="component" value="Unassembled WGS sequence"/>
</dbReference>
<dbReference type="NCBIfam" id="TIGR01944">
    <property type="entry name" value="rnfB"/>
    <property type="match status" value="1"/>
</dbReference>
<keyword evidence="5" id="KW-0479">Metal-binding</keyword>
<keyword evidence="6" id="KW-0677">Repeat</keyword>
<evidence type="ECO:0000256" key="4">
    <source>
        <dbReference type="ARBA" id="ARBA00022519"/>
    </source>
</evidence>
<dbReference type="GO" id="GO:0051539">
    <property type="term" value="F:4 iron, 4 sulfur cluster binding"/>
    <property type="evidence" value="ECO:0007669"/>
    <property type="project" value="UniProtKB-KW"/>
</dbReference>
<dbReference type="Pfam" id="PF14697">
    <property type="entry name" value="Fer4_21"/>
    <property type="match status" value="1"/>
</dbReference>
<keyword evidence="3" id="KW-0004">4Fe-4S</keyword>
<dbReference type="SUPFAM" id="SSF54862">
    <property type="entry name" value="4Fe-4S ferredoxins"/>
    <property type="match status" value="1"/>
</dbReference>
<dbReference type="PANTHER" id="PTHR42859">
    <property type="entry name" value="OXIDOREDUCTASE"/>
    <property type="match status" value="1"/>
</dbReference>
<dbReference type="GO" id="GO:0009055">
    <property type="term" value="F:electron transfer activity"/>
    <property type="evidence" value="ECO:0007669"/>
    <property type="project" value="InterPro"/>
</dbReference>
<keyword evidence="1" id="KW-0813">Transport</keyword>
<keyword evidence="7" id="KW-1278">Translocase</keyword>
<dbReference type="PANTHER" id="PTHR42859:SF3">
    <property type="entry name" value="ION-TRANSLOCATING OXIDOREDUCTASE COMPLEX SUBUNIT B"/>
    <property type="match status" value="1"/>
</dbReference>
<evidence type="ECO:0000256" key="9">
    <source>
        <dbReference type="ARBA" id="ARBA00023004"/>
    </source>
</evidence>
<dbReference type="PROSITE" id="PS51656">
    <property type="entry name" value="4FE4S"/>
    <property type="match status" value="1"/>
</dbReference>
<evidence type="ECO:0000256" key="7">
    <source>
        <dbReference type="ARBA" id="ARBA00022967"/>
    </source>
</evidence>
<dbReference type="InterPro" id="IPR010207">
    <property type="entry name" value="Elect_transpt_cplx_RnfB/RsxB"/>
</dbReference>
<reference evidence="15 16" key="1">
    <citation type="submission" date="2017-08" db="EMBL/GenBank/DDBJ databases">
        <title>Infants hospitalized years apart are colonized by the same room-sourced microbial strains.</title>
        <authorList>
            <person name="Brooks B."/>
            <person name="Olm M.R."/>
            <person name="Firek B.A."/>
            <person name="Baker R."/>
            <person name="Thomas B.C."/>
            <person name="Morowitz M.J."/>
            <person name="Banfield J.F."/>
        </authorList>
    </citation>
    <scope>NUCLEOTIDE SEQUENCE [LARGE SCALE GENOMIC DNA]</scope>
    <source>
        <strain evidence="15">S2_005_003_R2_42</strain>
    </source>
</reference>
<dbReference type="InterPro" id="IPR007202">
    <property type="entry name" value="4Fe-4S_dom"/>
</dbReference>
<keyword evidence="9" id="KW-0408">Iron</keyword>
<evidence type="ECO:0000256" key="8">
    <source>
        <dbReference type="ARBA" id="ARBA00022982"/>
    </source>
</evidence>
<keyword evidence="2" id="KW-1003">Cell membrane</keyword>
<dbReference type="PROSITE" id="PS51379">
    <property type="entry name" value="4FE4S_FER_2"/>
    <property type="match status" value="2"/>
</dbReference>
<gene>
    <name evidence="15" type="ORF">DI564_03130</name>
</gene>
<accession>A0A2W5KRP6</accession>
<feature type="compositionally biased region" description="Low complexity" evidence="12">
    <location>
        <begin position="182"/>
        <end position="196"/>
    </location>
</feature>
<dbReference type="AlphaFoldDB" id="A0A2W5KRP6"/>
<evidence type="ECO:0000313" key="16">
    <source>
        <dbReference type="Proteomes" id="UP000249046"/>
    </source>
</evidence>
<feature type="compositionally biased region" description="Basic and acidic residues" evidence="12">
    <location>
        <begin position="164"/>
        <end position="174"/>
    </location>
</feature>
<protein>
    <submittedName>
        <fullName evidence="15">Ferredoxin</fullName>
    </submittedName>
</protein>
<dbReference type="GO" id="GO:0046872">
    <property type="term" value="F:metal ion binding"/>
    <property type="evidence" value="ECO:0007669"/>
    <property type="project" value="UniProtKB-KW"/>
</dbReference>
<dbReference type="InterPro" id="IPR017900">
    <property type="entry name" value="4Fe4S_Fe_S_CS"/>
</dbReference>
<sequence length="223" mass="23476">MAAADTSLAERIDAALPQTQCTRCGYPACRPYAEAIARGEAAINQCPPGGEDGVRRLAALTGRPVLPLDPHYGREAPPLLALIDEAVCIGCTKCIQACPVDAIVGASKRMHTVITAECTGCELCLPPCPVDCIDLVAAAPQPLTRGEVLARAAHARMRYEARKARLAREREATERRRRGPIETEAPAEAAAAAQATPPAPPITRSAVLDAIARGRARRSGGDT</sequence>
<evidence type="ECO:0000256" key="6">
    <source>
        <dbReference type="ARBA" id="ARBA00022737"/>
    </source>
</evidence>
<organism evidence="15 16">
    <name type="scientific">Rhodanobacter denitrificans</name>
    <dbReference type="NCBI Taxonomy" id="666685"/>
    <lineage>
        <taxon>Bacteria</taxon>
        <taxon>Pseudomonadati</taxon>
        <taxon>Pseudomonadota</taxon>
        <taxon>Gammaproteobacteria</taxon>
        <taxon>Lysobacterales</taxon>
        <taxon>Rhodanobacteraceae</taxon>
        <taxon>Rhodanobacter</taxon>
    </lineage>
</organism>
<dbReference type="EMBL" id="QFPO01000003">
    <property type="protein sequence ID" value="PZQ18779.1"/>
    <property type="molecule type" value="Genomic_DNA"/>
</dbReference>
<evidence type="ECO:0000259" key="13">
    <source>
        <dbReference type="PROSITE" id="PS51379"/>
    </source>
</evidence>
<feature type="domain" description="4Fe-4S ferredoxin-type" evidence="13">
    <location>
        <begin position="109"/>
        <end position="138"/>
    </location>
</feature>
<evidence type="ECO:0000259" key="14">
    <source>
        <dbReference type="PROSITE" id="PS51656"/>
    </source>
</evidence>
<keyword evidence="8" id="KW-0249">Electron transport</keyword>
<proteinExistence type="predicted"/>
<evidence type="ECO:0000313" key="15">
    <source>
        <dbReference type="EMBL" id="PZQ18779.1"/>
    </source>
</evidence>
<evidence type="ECO:0000256" key="1">
    <source>
        <dbReference type="ARBA" id="ARBA00022448"/>
    </source>
</evidence>
<evidence type="ECO:0000256" key="2">
    <source>
        <dbReference type="ARBA" id="ARBA00022475"/>
    </source>
</evidence>
<evidence type="ECO:0000256" key="11">
    <source>
        <dbReference type="ARBA" id="ARBA00023136"/>
    </source>
</evidence>
<dbReference type="Gene3D" id="1.10.15.40">
    <property type="entry name" value="Electron transport complex subunit B, putative Fe-S cluster"/>
    <property type="match status" value="1"/>
</dbReference>